<gene>
    <name evidence="2" type="ORF">RND81_02G174500</name>
</gene>
<evidence type="ECO:0000313" key="2">
    <source>
        <dbReference type="EMBL" id="KAK9750115.1"/>
    </source>
</evidence>
<comment type="caution">
    <text evidence="2">The sequence shown here is derived from an EMBL/GenBank/DDBJ whole genome shotgun (WGS) entry which is preliminary data.</text>
</comment>
<organism evidence="2 3">
    <name type="scientific">Saponaria officinalis</name>
    <name type="common">Common soapwort</name>
    <name type="synonym">Lychnis saponaria</name>
    <dbReference type="NCBI Taxonomy" id="3572"/>
    <lineage>
        <taxon>Eukaryota</taxon>
        <taxon>Viridiplantae</taxon>
        <taxon>Streptophyta</taxon>
        <taxon>Embryophyta</taxon>
        <taxon>Tracheophyta</taxon>
        <taxon>Spermatophyta</taxon>
        <taxon>Magnoliopsida</taxon>
        <taxon>eudicotyledons</taxon>
        <taxon>Gunneridae</taxon>
        <taxon>Pentapetalae</taxon>
        <taxon>Caryophyllales</taxon>
        <taxon>Caryophyllaceae</taxon>
        <taxon>Caryophylleae</taxon>
        <taxon>Saponaria</taxon>
    </lineage>
</organism>
<feature type="transmembrane region" description="Helical" evidence="1">
    <location>
        <begin position="12"/>
        <end position="28"/>
    </location>
</feature>
<dbReference type="EMBL" id="JBDFQZ010000002">
    <property type="protein sequence ID" value="KAK9750115.1"/>
    <property type="molecule type" value="Genomic_DNA"/>
</dbReference>
<reference evidence="2" key="1">
    <citation type="submission" date="2024-03" db="EMBL/GenBank/DDBJ databases">
        <title>WGS assembly of Saponaria officinalis var. Norfolk2.</title>
        <authorList>
            <person name="Jenkins J."/>
            <person name="Shu S."/>
            <person name="Grimwood J."/>
            <person name="Barry K."/>
            <person name="Goodstein D."/>
            <person name="Schmutz J."/>
            <person name="Leebens-Mack J."/>
            <person name="Osbourn A."/>
        </authorList>
    </citation>
    <scope>NUCLEOTIDE SEQUENCE [LARGE SCALE GENOMIC DNA]</scope>
    <source>
        <strain evidence="2">JIC</strain>
    </source>
</reference>
<keyword evidence="3" id="KW-1185">Reference proteome</keyword>
<dbReference type="AlphaFoldDB" id="A0AAW1MR01"/>
<evidence type="ECO:0008006" key="4">
    <source>
        <dbReference type="Google" id="ProtNLM"/>
    </source>
</evidence>
<name>A0AAW1MR01_SAPOF</name>
<protein>
    <recommendedName>
        <fullName evidence="4">Secreted protein</fullName>
    </recommendedName>
</protein>
<keyword evidence="1" id="KW-1133">Transmembrane helix</keyword>
<keyword evidence="1" id="KW-0812">Transmembrane</keyword>
<keyword evidence="1" id="KW-0472">Membrane</keyword>
<evidence type="ECO:0000313" key="3">
    <source>
        <dbReference type="Proteomes" id="UP001443914"/>
    </source>
</evidence>
<evidence type="ECO:0000256" key="1">
    <source>
        <dbReference type="SAM" id="Phobius"/>
    </source>
</evidence>
<sequence length="102" mass="12051">MISRLASRHFRIFYFVYCAFFQCFCAVVDQTSRYRGMDLVPLFSNFGGRNRRIDGLIYVDGRNRRNRQCCENSWIVPQAECQQVLYTTDHYGRSSNTSARKN</sequence>
<proteinExistence type="predicted"/>
<dbReference type="Proteomes" id="UP001443914">
    <property type="component" value="Unassembled WGS sequence"/>
</dbReference>
<accession>A0AAW1MR01</accession>